<evidence type="ECO:0000256" key="1">
    <source>
        <dbReference type="ARBA" id="ARBA00004651"/>
    </source>
</evidence>
<dbReference type="InterPro" id="IPR022357">
    <property type="entry name" value="MIP_CS"/>
</dbReference>
<feature type="region of interest" description="Disordered" evidence="9">
    <location>
        <begin position="1"/>
        <end position="20"/>
    </location>
</feature>
<dbReference type="PRINTS" id="PR00783">
    <property type="entry name" value="MINTRINSICP"/>
</dbReference>
<comment type="similarity">
    <text evidence="2 8">Belongs to the MIP/aquaporin (TC 1.A.8) family.</text>
</comment>
<gene>
    <name evidence="11" type="ORF">EDS130_LOCUS6800</name>
</gene>
<accession>A0A813VP07</accession>
<dbReference type="Pfam" id="PF00230">
    <property type="entry name" value="MIP"/>
    <property type="match status" value="2"/>
</dbReference>
<dbReference type="OrthoDB" id="3222at2759"/>
<evidence type="ECO:0000313" key="11">
    <source>
        <dbReference type="EMBL" id="CAF0840302.1"/>
    </source>
</evidence>
<evidence type="ECO:0000313" key="12">
    <source>
        <dbReference type="Proteomes" id="UP000663852"/>
    </source>
</evidence>
<dbReference type="EMBL" id="CAJNOJ010000020">
    <property type="protein sequence ID" value="CAF0840302.1"/>
    <property type="molecule type" value="Genomic_DNA"/>
</dbReference>
<organism evidence="11 12">
    <name type="scientific">Adineta ricciae</name>
    <name type="common">Rotifer</name>
    <dbReference type="NCBI Taxonomy" id="249248"/>
    <lineage>
        <taxon>Eukaryota</taxon>
        <taxon>Metazoa</taxon>
        <taxon>Spiralia</taxon>
        <taxon>Gnathifera</taxon>
        <taxon>Rotifera</taxon>
        <taxon>Eurotatoria</taxon>
        <taxon>Bdelloidea</taxon>
        <taxon>Adinetida</taxon>
        <taxon>Adinetidae</taxon>
        <taxon>Adineta</taxon>
    </lineage>
</organism>
<dbReference type="SUPFAM" id="SSF81338">
    <property type="entry name" value="Aquaporin-like"/>
    <property type="match status" value="1"/>
</dbReference>
<dbReference type="GO" id="GO:0015250">
    <property type="term" value="F:water channel activity"/>
    <property type="evidence" value="ECO:0007669"/>
    <property type="project" value="TreeGrafter"/>
</dbReference>
<dbReference type="Proteomes" id="UP000663852">
    <property type="component" value="Unassembled WGS sequence"/>
</dbReference>
<protein>
    <submittedName>
        <fullName evidence="11">Uncharacterized protein</fullName>
    </submittedName>
</protein>
<feature type="transmembrane region" description="Helical" evidence="10">
    <location>
        <begin position="71"/>
        <end position="94"/>
    </location>
</feature>
<reference evidence="11" key="1">
    <citation type="submission" date="2021-02" db="EMBL/GenBank/DDBJ databases">
        <authorList>
            <person name="Nowell W R."/>
        </authorList>
    </citation>
    <scope>NUCLEOTIDE SEQUENCE</scope>
</reference>
<evidence type="ECO:0000256" key="7">
    <source>
        <dbReference type="ARBA" id="ARBA00023136"/>
    </source>
</evidence>
<dbReference type="PANTHER" id="PTHR19139">
    <property type="entry name" value="AQUAPORIN TRANSPORTER"/>
    <property type="match status" value="1"/>
</dbReference>
<comment type="subcellular location">
    <subcellularLocation>
        <location evidence="1">Cell membrane</location>
        <topology evidence="1">Multi-pass membrane protein</topology>
    </subcellularLocation>
</comment>
<evidence type="ECO:0000256" key="4">
    <source>
        <dbReference type="ARBA" id="ARBA00022475"/>
    </source>
</evidence>
<keyword evidence="3 8" id="KW-0813">Transport</keyword>
<evidence type="ECO:0000256" key="2">
    <source>
        <dbReference type="ARBA" id="ARBA00006175"/>
    </source>
</evidence>
<dbReference type="InterPro" id="IPR023271">
    <property type="entry name" value="Aquaporin-like"/>
</dbReference>
<dbReference type="InterPro" id="IPR000425">
    <property type="entry name" value="MIP"/>
</dbReference>
<evidence type="ECO:0000256" key="9">
    <source>
        <dbReference type="SAM" id="MobiDB-lite"/>
    </source>
</evidence>
<feature type="transmembrane region" description="Helical" evidence="10">
    <location>
        <begin position="106"/>
        <end position="125"/>
    </location>
</feature>
<dbReference type="Gene3D" id="1.20.1080.10">
    <property type="entry name" value="Glycerol uptake facilitator protein"/>
    <property type="match status" value="2"/>
</dbReference>
<dbReference type="InterPro" id="IPR034294">
    <property type="entry name" value="Aquaporin_transptr"/>
</dbReference>
<evidence type="ECO:0000256" key="6">
    <source>
        <dbReference type="ARBA" id="ARBA00022989"/>
    </source>
</evidence>
<dbReference type="GO" id="GO:0005886">
    <property type="term" value="C:plasma membrane"/>
    <property type="evidence" value="ECO:0007669"/>
    <property type="project" value="UniProtKB-SubCell"/>
</dbReference>
<dbReference type="PROSITE" id="PS00221">
    <property type="entry name" value="MIP"/>
    <property type="match status" value="1"/>
</dbReference>
<feature type="transmembrane region" description="Helical" evidence="10">
    <location>
        <begin position="195"/>
        <end position="215"/>
    </location>
</feature>
<keyword evidence="4" id="KW-1003">Cell membrane</keyword>
<dbReference type="AlphaFoldDB" id="A0A813VP07"/>
<dbReference type="PANTHER" id="PTHR19139:SF199">
    <property type="entry name" value="MIP17260P"/>
    <property type="match status" value="1"/>
</dbReference>
<comment type="caution">
    <text evidence="11">The sequence shown here is derived from an EMBL/GenBank/DDBJ whole genome shotgun (WGS) entry which is preliminary data.</text>
</comment>
<keyword evidence="6 10" id="KW-1133">Transmembrane helix</keyword>
<evidence type="ECO:0000256" key="10">
    <source>
        <dbReference type="SAM" id="Phobius"/>
    </source>
</evidence>
<keyword evidence="5 8" id="KW-0812">Transmembrane</keyword>
<proteinExistence type="inferred from homology"/>
<evidence type="ECO:0000256" key="5">
    <source>
        <dbReference type="ARBA" id="ARBA00022692"/>
    </source>
</evidence>
<feature type="transmembrane region" description="Helical" evidence="10">
    <location>
        <begin position="235"/>
        <end position="253"/>
    </location>
</feature>
<keyword evidence="7 10" id="KW-0472">Membrane</keyword>
<name>A0A813VP07_ADIRI</name>
<evidence type="ECO:0000256" key="8">
    <source>
        <dbReference type="RuleBase" id="RU000477"/>
    </source>
</evidence>
<sequence length="281" mass="29989">MDVGIPLIDSNDSDSNHVTQPNLSTTVTKIVSKNVHPRPDPPFFQTPAPKPKQTSLFDRLFPLSQVKRVEFYQALLSEYIATLILVLVATSTGLPVASTGVPDVHGALASGLIVATIVVGFGHVSGAHINPAVTVTFLVANEIDFYRALLYIGMQLLGAVSASALVKTITPMHAQNSLVHAICDKHRDDVGGSKALAVGFAVTVGCLFGGPYTGASMNPARSFGPAAIMGSWKNHWIYWFGPLAGSIVAGLIYTRVLKRTPESAELNKSRAHAKLDKENHI</sequence>
<evidence type="ECO:0000256" key="3">
    <source>
        <dbReference type="ARBA" id="ARBA00022448"/>
    </source>
</evidence>